<dbReference type="AlphaFoldDB" id="A0A8J3G738"/>
<dbReference type="GO" id="GO:0016226">
    <property type="term" value="P:iron-sulfur cluster assembly"/>
    <property type="evidence" value="ECO:0007669"/>
    <property type="project" value="InterPro"/>
</dbReference>
<dbReference type="EMBL" id="BMXF01000001">
    <property type="protein sequence ID" value="GHB52987.1"/>
    <property type="molecule type" value="Genomic_DNA"/>
</dbReference>
<dbReference type="SMART" id="SM00932">
    <property type="entry name" value="Nfu_N"/>
    <property type="match status" value="1"/>
</dbReference>
<dbReference type="InterPro" id="IPR036498">
    <property type="entry name" value="Nfu/NifU_N_sf"/>
</dbReference>
<dbReference type="GO" id="GO:0051536">
    <property type="term" value="F:iron-sulfur cluster binding"/>
    <property type="evidence" value="ECO:0007669"/>
    <property type="project" value="InterPro"/>
</dbReference>
<dbReference type="PIRSF" id="PIRSF036773">
    <property type="entry name" value="HIRIP5"/>
    <property type="match status" value="1"/>
</dbReference>
<comment type="caution">
    <text evidence="3">The sequence shown here is derived from an EMBL/GenBank/DDBJ whole genome shotgun (WGS) entry which is preliminary data.</text>
</comment>
<evidence type="ECO:0000313" key="4">
    <source>
        <dbReference type="Proteomes" id="UP000598271"/>
    </source>
</evidence>
<dbReference type="SUPFAM" id="SSF117916">
    <property type="entry name" value="Fe-S cluster assembly (FSCA) domain-like"/>
    <property type="match status" value="1"/>
</dbReference>
<feature type="domain" description="Scaffold protein Nfu/NifU N-terminal" evidence="2">
    <location>
        <begin position="34"/>
        <end position="125"/>
    </location>
</feature>
<proteinExistence type="inferred from homology"/>
<dbReference type="Pfam" id="PF08712">
    <property type="entry name" value="Nfu_N"/>
    <property type="match status" value="1"/>
</dbReference>
<protein>
    <recommendedName>
        <fullName evidence="2">Scaffold protein Nfu/NifU N-terminal domain-containing protein</fullName>
    </recommendedName>
</protein>
<dbReference type="InterPro" id="IPR014824">
    <property type="entry name" value="Nfu/NifU_N"/>
</dbReference>
<dbReference type="Pfam" id="PF01106">
    <property type="entry name" value="NifU"/>
    <property type="match status" value="1"/>
</dbReference>
<comment type="similarity">
    <text evidence="1">Belongs to the NifU family.</text>
</comment>
<dbReference type="InterPro" id="IPR001075">
    <property type="entry name" value="NIF_FeS_clus_asmbl_NifU_C"/>
</dbReference>
<evidence type="ECO:0000259" key="2">
    <source>
        <dbReference type="SMART" id="SM00932"/>
    </source>
</evidence>
<evidence type="ECO:0000313" key="3">
    <source>
        <dbReference type="EMBL" id="GHB52987.1"/>
    </source>
</evidence>
<dbReference type="GO" id="GO:0005506">
    <property type="term" value="F:iron ion binding"/>
    <property type="evidence" value="ECO:0007669"/>
    <property type="project" value="InterPro"/>
</dbReference>
<dbReference type="InterPro" id="IPR035433">
    <property type="entry name" value="NFU1-like"/>
</dbReference>
<reference evidence="3 4" key="1">
    <citation type="journal article" date="2014" name="Int. J. Syst. Evol. Microbiol.">
        <title>Complete genome sequence of Corynebacterium casei LMG S-19264T (=DSM 44701T), isolated from a smear-ripened cheese.</title>
        <authorList>
            <consortium name="US DOE Joint Genome Institute (JGI-PGF)"/>
            <person name="Walter F."/>
            <person name="Albersmeier A."/>
            <person name="Kalinowski J."/>
            <person name="Ruckert C."/>
        </authorList>
    </citation>
    <scope>NUCLEOTIDE SEQUENCE [LARGE SCALE GENOMIC DNA]</scope>
    <source>
        <strain evidence="3 4">KCTC 12866</strain>
    </source>
</reference>
<evidence type="ECO:0000256" key="1">
    <source>
        <dbReference type="ARBA" id="ARBA00006420"/>
    </source>
</evidence>
<dbReference type="InterPro" id="IPR034904">
    <property type="entry name" value="FSCA_dom_sf"/>
</dbReference>
<keyword evidence="4" id="KW-1185">Reference proteome</keyword>
<dbReference type="PANTHER" id="PTHR11178">
    <property type="entry name" value="IRON-SULFUR CLUSTER SCAFFOLD PROTEIN NFU-RELATED"/>
    <property type="match status" value="1"/>
</dbReference>
<dbReference type="SUPFAM" id="SSF110836">
    <property type="entry name" value="Hypothetical protein SAV1430"/>
    <property type="match status" value="1"/>
</dbReference>
<dbReference type="Gene3D" id="3.30.1370.70">
    <property type="entry name" value="Scaffold protein Nfu/NifU, N-terminal domain"/>
    <property type="match status" value="1"/>
</dbReference>
<dbReference type="Proteomes" id="UP000598271">
    <property type="component" value="Unassembled WGS sequence"/>
</dbReference>
<accession>A0A8J3G738</accession>
<organism evidence="3 4">
    <name type="scientific">Persicitalea jodogahamensis</name>
    <dbReference type="NCBI Taxonomy" id="402147"/>
    <lineage>
        <taxon>Bacteria</taxon>
        <taxon>Pseudomonadati</taxon>
        <taxon>Bacteroidota</taxon>
        <taxon>Cytophagia</taxon>
        <taxon>Cytophagales</taxon>
        <taxon>Spirosomataceae</taxon>
        <taxon>Persicitalea</taxon>
    </lineage>
</organism>
<dbReference type="Gene3D" id="3.30.300.130">
    <property type="entry name" value="Fe-S cluster assembly (FSCA)"/>
    <property type="match status" value="1"/>
</dbReference>
<gene>
    <name evidence="3" type="ORF">GCM10007390_02090</name>
</gene>
<name>A0A8J3G738_9BACT</name>
<sequence>MKEESNTLRLIAGKSVIVHYSCSFSIMLNRPVYIYTELSPNPNSMKFVLNFELVPDGLSFDYPSHAAALEEGKASPLAADMFQFPHVRRVFIASNFVTITKDDASAWEEVLYDTKQFIKIYFEENQPVFEPTTIESNTMIVEENDTQTVQQIKAALDQYVRPAVESDGGAINFHSFDEDSGAVKVLLQGSCSGCPSSTLTLKAGIENLLTRMVPGVKTVVAEGV</sequence>
<dbReference type="PANTHER" id="PTHR11178:SF1">
    <property type="entry name" value="NFU1 IRON-SULFUR CLUSTER SCAFFOLD HOMOLOG, MITOCHONDRIAL"/>
    <property type="match status" value="1"/>
</dbReference>